<comment type="subcellular location">
    <subcellularLocation>
        <location evidence="1">Cell membrane</location>
        <topology evidence="1">Multi-pass membrane protein</topology>
    </subcellularLocation>
</comment>
<dbReference type="GO" id="GO:0033214">
    <property type="term" value="P:siderophore-iron import into cell"/>
    <property type="evidence" value="ECO:0007669"/>
    <property type="project" value="TreeGrafter"/>
</dbReference>
<dbReference type="GO" id="GO:0022857">
    <property type="term" value="F:transmembrane transporter activity"/>
    <property type="evidence" value="ECO:0007669"/>
    <property type="project" value="InterPro"/>
</dbReference>
<feature type="transmembrane region" description="Helical" evidence="9">
    <location>
        <begin position="364"/>
        <end position="385"/>
    </location>
</feature>
<evidence type="ECO:0000256" key="2">
    <source>
        <dbReference type="ARBA" id="ARBA00007935"/>
    </source>
</evidence>
<sequence>MEAPQAGRPVSTPQAGRPVEAPQADRPVDAPQAAPLARPGGAPPHDAGGTGREDAGVLRGLRARRRRRLLVSGAAIAAAVVIAFVVTLSVGARPVAPLDVLAALTGSASPGTELVVLRLRLPRALTALLVGTALGLAGALFQRLLRNRLASPDIIGISAGASAAAVAGTVLLGLSATGVSVAAVLGALATTALILALTHRDGLHGVRFVLVGVGIGSGLLAVVSFLMIRASLTSAQENLVWLTGSVNQADWSRTVPLTVACAALVPAALVLARALPRLELGDDTATALGLPVGRVRLALIAVGVLLVAAAVAAAGPVSFVALVCGPLATRAAGPGRGSLPHAAGIGALLVLASDLVARYLVADVALPVGVVTGAIGAPYLLLLLARARTRGTT</sequence>
<evidence type="ECO:0000256" key="6">
    <source>
        <dbReference type="ARBA" id="ARBA00022989"/>
    </source>
</evidence>
<evidence type="ECO:0000256" key="8">
    <source>
        <dbReference type="SAM" id="MobiDB-lite"/>
    </source>
</evidence>
<evidence type="ECO:0000313" key="10">
    <source>
        <dbReference type="EMBL" id="OSY35549.1"/>
    </source>
</evidence>
<feature type="transmembrane region" description="Helical" evidence="9">
    <location>
        <begin position="124"/>
        <end position="142"/>
    </location>
</feature>
<dbReference type="Pfam" id="PF01032">
    <property type="entry name" value="FecCD"/>
    <property type="match status" value="1"/>
</dbReference>
<dbReference type="SUPFAM" id="SSF81345">
    <property type="entry name" value="ABC transporter involved in vitamin B12 uptake, BtuC"/>
    <property type="match status" value="1"/>
</dbReference>
<reference evidence="10 11" key="1">
    <citation type="submission" date="2016-09" db="EMBL/GenBank/DDBJ databases">
        <title>Pseudonocardia autotrophica DSM535, a candidate organism with high potential of specific P450 cytochromes.</title>
        <authorList>
            <person name="Grumaz C."/>
            <person name="Vainshtein Y."/>
            <person name="Kirstahler P."/>
            <person name="Sohn K."/>
        </authorList>
    </citation>
    <scope>NUCLEOTIDE SEQUENCE [LARGE SCALE GENOMIC DNA]</scope>
    <source>
        <strain evidence="10 11">DSM 535</strain>
    </source>
</reference>
<dbReference type="EMBL" id="MIGB01000050">
    <property type="protein sequence ID" value="OSY35549.1"/>
    <property type="molecule type" value="Genomic_DNA"/>
</dbReference>
<feature type="transmembrane region" description="Helical" evidence="9">
    <location>
        <begin position="69"/>
        <end position="92"/>
    </location>
</feature>
<dbReference type="GO" id="GO:0005886">
    <property type="term" value="C:plasma membrane"/>
    <property type="evidence" value="ECO:0007669"/>
    <property type="project" value="UniProtKB-SubCell"/>
</dbReference>
<organism evidence="10 11">
    <name type="scientific">Pseudonocardia autotrophica</name>
    <name type="common">Amycolata autotrophica</name>
    <name type="synonym">Nocardia autotrophica</name>
    <dbReference type="NCBI Taxonomy" id="2074"/>
    <lineage>
        <taxon>Bacteria</taxon>
        <taxon>Bacillati</taxon>
        <taxon>Actinomycetota</taxon>
        <taxon>Actinomycetes</taxon>
        <taxon>Pseudonocardiales</taxon>
        <taxon>Pseudonocardiaceae</taxon>
        <taxon>Pseudonocardia</taxon>
    </lineage>
</organism>
<dbReference type="Gene3D" id="1.10.3470.10">
    <property type="entry name" value="ABC transporter involved in vitamin B12 uptake, BtuC"/>
    <property type="match status" value="1"/>
</dbReference>
<feature type="transmembrane region" description="Helical" evidence="9">
    <location>
        <begin position="297"/>
        <end position="319"/>
    </location>
</feature>
<evidence type="ECO:0000256" key="7">
    <source>
        <dbReference type="ARBA" id="ARBA00023136"/>
    </source>
</evidence>
<dbReference type="CDD" id="cd06550">
    <property type="entry name" value="TM_ABC_iron-siderophores_like"/>
    <property type="match status" value="1"/>
</dbReference>
<dbReference type="InterPro" id="IPR000522">
    <property type="entry name" value="ABC_transptr_permease_BtuC"/>
</dbReference>
<comment type="similarity">
    <text evidence="2">Belongs to the binding-protein-dependent transport system permease family. FecCD subfamily.</text>
</comment>
<feature type="transmembrane region" description="Helical" evidence="9">
    <location>
        <begin position="179"/>
        <end position="197"/>
    </location>
</feature>
<evidence type="ECO:0000256" key="4">
    <source>
        <dbReference type="ARBA" id="ARBA00022475"/>
    </source>
</evidence>
<dbReference type="STRING" id="2074.BG845_05989"/>
<proteinExistence type="inferred from homology"/>
<dbReference type="Proteomes" id="UP000194360">
    <property type="component" value="Unassembled WGS sequence"/>
</dbReference>
<feature type="region of interest" description="Disordered" evidence="8">
    <location>
        <begin position="1"/>
        <end position="55"/>
    </location>
</feature>
<comment type="caution">
    <text evidence="10">The sequence shown here is derived from an EMBL/GenBank/DDBJ whole genome shotgun (WGS) entry which is preliminary data.</text>
</comment>
<name>A0A1Y2MKL9_PSEAH</name>
<evidence type="ECO:0000256" key="3">
    <source>
        <dbReference type="ARBA" id="ARBA00022448"/>
    </source>
</evidence>
<accession>A0A1Y2MKL9</accession>
<keyword evidence="11" id="KW-1185">Reference proteome</keyword>
<feature type="transmembrane region" description="Helical" evidence="9">
    <location>
        <begin position="209"/>
        <end position="232"/>
    </location>
</feature>
<keyword evidence="4" id="KW-1003">Cell membrane</keyword>
<evidence type="ECO:0000313" key="11">
    <source>
        <dbReference type="Proteomes" id="UP000194360"/>
    </source>
</evidence>
<keyword evidence="7 9" id="KW-0472">Membrane</keyword>
<dbReference type="AlphaFoldDB" id="A0A1Y2MKL9"/>
<dbReference type="PANTHER" id="PTHR30472:SF24">
    <property type="entry name" value="FERRIC ENTEROBACTIN TRANSPORT SYSTEM PERMEASE PROTEIN FEPG"/>
    <property type="match status" value="1"/>
</dbReference>
<evidence type="ECO:0000256" key="9">
    <source>
        <dbReference type="SAM" id="Phobius"/>
    </source>
</evidence>
<keyword evidence="5 9" id="KW-0812">Transmembrane</keyword>
<evidence type="ECO:0000256" key="5">
    <source>
        <dbReference type="ARBA" id="ARBA00022692"/>
    </source>
</evidence>
<feature type="compositionally biased region" description="Low complexity" evidence="8">
    <location>
        <begin position="30"/>
        <end position="44"/>
    </location>
</feature>
<keyword evidence="6 9" id="KW-1133">Transmembrane helix</keyword>
<protein>
    <submittedName>
        <fullName evidence="10">Ferric enterobactin transport system permease protein FepG</fullName>
    </submittedName>
</protein>
<feature type="transmembrane region" description="Helical" evidence="9">
    <location>
        <begin position="255"/>
        <end position="276"/>
    </location>
</feature>
<evidence type="ECO:0000256" key="1">
    <source>
        <dbReference type="ARBA" id="ARBA00004651"/>
    </source>
</evidence>
<keyword evidence="3" id="KW-0813">Transport</keyword>
<dbReference type="PANTHER" id="PTHR30472">
    <property type="entry name" value="FERRIC ENTEROBACTIN TRANSPORT SYSTEM PERMEASE PROTEIN"/>
    <property type="match status" value="1"/>
</dbReference>
<gene>
    <name evidence="10" type="primary">fepG_4</name>
    <name evidence="10" type="ORF">BG845_05989</name>
</gene>
<dbReference type="InterPro" id="IPR037294">
    <property type="entry name" value="ABC_BtuC-like"/>
</dbReference>
<feature type="transmembrane region" description="Helical" evidence="9">
    <location>
        <begin position="154"/>
        <end position="173"/>
    </location>
</feature>